<organismHost>
    <name type="scientific">Myodes glareolus</name>
    <name type="common">Bank vole</name>
    <name type="synonym">Clethrionomys glareolus</name>
    <dbReference type="NCBI Taxonomy" id="447135"/>
</organismHost>
<dbReference type="Proteomes" id="UP000269429">
    <property type="component" value="Genome"/>
</dbReference>
<organismHost>
    <name type="scientific">Felis catus</name>
    <name type="common">Cat</name>
    <name type="synonym">Felis silvestris catus</name>
    <dbReference type="NCBI Taxonomy" id="9685"/>
</organismHost>
<organismHost>
    <name type="scientific">Loxodonta africana</name>
    <name type="common">African elephant</name>
    <dbReference type="NCBI Taxonomy" id="9785"/>
</organismHost>
<gene>
    <name evidence="2" type="primary">gCPXV0205</name>
</gene>
<dbReference type="Proteomes" id="UP000273263">
    <property type="component" value="Segment"/>
</dbReference>
<evidence type="ECO:0000313" key="14">
    <source>
        <dbReference type="EMBL" id="SPN68164.1"/>
    </source>
</evidence>
<reference evidence="14" key="5">
    <citation type="submission" date="2018-04" db="EMBL/GenBank/DDBJ databases">
        <authorList>
            <person name="Go L.Y."/>
            <person name="Mitchell J.A."/>
        </authorList>
    </citation>
    <scope>NUCLEOTIDE SEQUENCE</scope>
    <source>
        <strain evidence="17">Ger/2015/Human2</strain>
        <strain evidence="16">Ger/2015/Prairie-dog</strain>
        <strain evidence="15">Ger/2017/Alpaca1</strain>
        <strain evidence="14">Ger/2017/common vole FMEimka</strain>
    </source>
</reference>
<dbReference type="Proteomes" id="UP000271295">
    <property type="component" value="Segment"/>
</dbReference>
<evidence type="ECO:0000313" key="4">
    <source>
        <dbReference type="EMBL" id="SNB48844.1"/>
    </source>
</evidence>
<evidence type="ECO:0000313" key="9">
    <source>
        <dbReference type="EMBL" id="SNB51391.1"/>
    </source>
</evidence>
<reference evidence="2" key="1">
    <citation type="journal article" date="2015" name="J. Virol.">
        <title>Out of the reservoir: Phenotypic and genotypic characterization of a novel cowpox virus isolated from a common vole.</title>
        <authorList>
            <person name="Hoffmann D."/>
            <person name="Franke A."/>
            <person name="Jenckel M."/>
            <person name="Tamosiunaite A."/>
            <person name="Schluckebier J."/>
            <person name="Granzow H."/>
            <person name="Hoffmann B."/>
            <person name="Fischer S."/>
            <person name="Ulrich R.G."/>
            <person name="Hoper D."/>
            <person name="Goller K."/>
            <person name="Osterrieder N."/>
            <person name="Beer M."/>
        </authorList>
    </citation>
    <scope>NUCLEOTIDE SEQUENCE [LARGE SCALE GENOMIC DNA]</scope>
    <source>
        <strain evidence="2">FM2292</strain>
        <strain evidence="1">RatPox09</strain>
    </source>
</reference>
<evidence type="ECO:0000313" key="2">
    <source>
        <dbReference type="EMBL" id="CRL86830.1"/>
    </source>
</evidence>
<dbReference type="EMBL" id="LT993228">
    <property type="protein sequence ID" value="SPN68164.1"/>
    <property type="molecule type" value="Genomic_DNA"/>
</dbReference>
<dbReference type="EMBL" id="LT896719">
    <property type="protein sequence ID" value="SNB48844.1"/>
    <property type="molecule type" value="Genomic_DNA"/>
</dbReference>
<organismHost>
    <name type="scientific">Apodemus sylvaticus</name>
    <name type="common">European woodmouse</name>
    <dbReference type="NCBI Taxonomy" id="10129"/>
</organismHost>
<dbReference type="EMBL" id="LT896726">
    <property type="protein sequence ID" value="SNB50123.1"/>
    <property type="molecule type" value="Genomic_DNA"/>
</dbReference>
<dbReference type="Proteomes" id="UP000274633">
    <property type="component" value="Segment"/>
</dbReference>
<reference evidence="3" key="3">
    <citation type="submission" date="2017-06" db="EMBL/GenBank/DDBJ databases">
        <authorList>
            <person name="Kim H.J."/>
            <person name="Triplett B.A."/>
        </authorList>
    </citation>
    <scope>NUCLEOTIDE SEQUENCE</scope>
    <source>
        <strain evidence="5">Ger/2010/Alpaca</strain>
        <strain evidence="6">Ger/2010/Cat</strain>
        <strain evidence="3">Ger/2010/Racoon</strain>
        <strain evidence="7">Ger/2012/Alpaca</strain>
        <strain evidence="4">Ger/2013/Alpaca</strain>
        <strain evidence="12">Ger/2014/Cat1</strain>
        <strain evidence="11">Ger/2014/Cat2</strain>
        <strain evidence="13">Ger/2015/Cat2</strain>
        <strain evidence="9">Ger/2015/Cat3</strain>
        <strain evidence="8">Ger/2015/Cat4</strain>
        <strain evidence="10">Ger/2015/Human1</strain>
        <strain evidence="18">Ger/2017/Alpaca2</strain>
    </source>
</reference>
<accession>A0A0K2YVN8</accession>
<dbReference type="EMBL" id="LT896723">
    <property type="protein sequence ID" value="SNB57590.1"/>
    <property type="molecule type" value="Genomic_DNA"/>
</dbReference>
<dbReference type="EMBL" id="LT896727">
    <property type="protein sequence ID" value="SNB68480.1"/>
    <property type="molecule type" value="Genomic_DNA"/>
</dbReference>
<dbReference type="EMBL" id="LT896725">
    <property type="protein sequence ID" value="SNB56452.1"/>
    <property type="molecule type" value="Genomic_DNA"/>
</dbReference>
<dbReference type="Proteomes" id="UP000267787">
    <property type="component" value="Segment"/>
</dbReference>
<dbReference type="EMBL" id="LT896730">
    <property type="protein sequence ID" value="SNB48215.1"/>
    <property type="molecule type" value="Genomic_DNA"/>
</dbReference>
<dbReference type="Proteomes" id="UP000154367">
    <property type="component" value="Segment"/>
</dbReference>
<organismHost>
    <name type="scientific">Homo sapiens</name>
    <name type="common">Human</name>
    <dbReference type="NCBI Taxonomy" id="9606"/>
</organismHost>
<evidence type="ECO:0000313" key="18">
    <source>
        <dbReference type="EMBL" id="SPQ84256.1"/>
    </source>
</evidence>
<dbReference type="EMBL" id="LT896720">
    <property type="protein sequence ID" value="SNB53295.1"/>
    <property type="molecule type" value="Genomic_DNA"/>
</dbReference>
<evidence type="ECO:0000313" key="5">
    <source>
        <dbReference type="EMBL" id="SNB49973.1"/>
    </source>
</evidence>
<evidence type="ECO:0000313" key="12">
    <source>
        <dbReference type="EMBL" id="SNB57590.1"/>
    </source>
</evidence>
<organismHost>
    <name type="scientific">Bos taurus</name>
    <name type="common">Bovine</name>
    <dbReference type="NCBI Taxonomy" id="9913"/>
</organismHost>
<dbReference type="EMBL" id="LT896733">
    <property type="protein sequence ID" value="SNB51391.1"/>
    <property type="molecule type" value="Genomic_DNA"/>
</dbReference>
<evidence type="ECO:0000313" key="10">
    <source>
        <dbReference type="EMBL" id="SNB53295.1"/>
    </source>
</evidence>
<dbReference type="Proteomes" id="UP000279758">
    <property type="component" value="Segment"/>
</dbReference>
<evidence type="ECO:0000313" key="7">
    <source>
        <dbReference type="EMBL" id="SNB50123.1"/>
    </source>
</evidence>
<organismHost>
    <name type="scientific">Mus musculus</name>
    <name type="common">Mouse</name>
    <dbReference type="NCBI Taxonomy" id="10090"/>
</organismHost>
<dbReference type="Proteomes" id="UP000164362">
    <property type="component" value="Segment"/>
</dbReference>
<dbReference type="Proteomes" id="UP000276188">
    <property type="component" value="Segment"/>
</dbReference>
<proteinExistence type="predicted"/>
<evidence type="ECO:0000313" key="16">
    <source>
        <dbReference type="EMBL" id="SPN68724.1"/>
    </source>
</evidence>
<dbReference type="Proteomes" id="UP000277503">
    <property type="component" value="Segment"/>
</dbReference>
<dbReference type="Proteomes" id="UP000272949">
    <property type="component" value="Segment"/>
</dbReference>
<dbReference type="Proteomes" id="UP000277211">
    <property type="component" value="Segment"/>
</dbReference>
<dbReference type="EMBL" id="LN864565">
    <property type="protein sequence ID" value="CRL86535.1"/>
    <property type="molecule type" value="Genomic_DNA"/>
</dbReference>
<dbReference type="EMBL" id="LT993231">
    <property type="protein sequence ID" value="SPN68724.1"/>
    <property type="molecule type" value="Genomic_DNA"/>
</dbReference>
<organism evidence="2">
    <name type="scientific">Cowpox virus</name>
    <name type="common">CPV</name>
    <dbReference type="NCBI Taxonomy" id="10243"/>
    <lineage>
        <taxon>Viruses</taxon>
        <taxon>Varidnaviria</taxon>
        <taxon>Bamfordvirae</taxon>
        <taxon>Nucleocytoviricota</taxon>
        <taxon>Pokkesviricetes</taxon>
        <taxon>Chitovirales</taxon>
        <taxon>Poxviridae</taxon>
        <taxon>Chordopoxvirinae</taxon>
        <taxon>Orthopoxvirus</taxon>
        <taxon>Orthopoxvirus cowpox</taxon>
    </lineage>
</organism>
<dbReference type="Proteomes" id="UP000270432">
    <property type="component" value="Segment"/>
</dbReference>
<evidence type="ECO:0000313" key="3">
    <source>
        <dbReference type="EMBL" id="SNB48215.1"/>
    </source>
</evidence>
<dbReference type="Proteomes" id="UP000280293">
    <property type="component" value="Segment"/>
</dbReference>
<evidence type="ECO:0000313" key="6">
    <source>
        <dbReference type="EMBL" id="SNB49998.1"/>
    </source>
</evidence>
<dbReference type="EMBL" id="LT896732">
    <property type="protein sequence ID" value="SPQ84256.1"/>
    <property type="molecule type" value="Genomic_DNA"/>
</dbReference>
<reference evidence="2" key="2">
    <citation type="submission" date="2015-05" db="EMBL/GenBank/DDBJ databases">
        <title>Utilizing next-generation sequencing to resolve the backbone and inform taxonomy of the Core Goodeniaceae.</title>
        <authorList>
            <person name="Michener P.S."/>
            <person name="Gardner A.G."/>
            <person name="Jabaily R.S."/>
            <person name="Sessa E."/>
        </authorList>
    </citation>
    <scope>NUCLEOTIDE SEQUENCE</scope>
    <source>
        <strain evidence="2">FM2292</strain>
        <strain evidence="1">RatPox09</strain>
    </source>
</reference>
<dbReference type="Proteomes" id="UP000267117">
    <property type="component" value="Segment"/>
</dbReference>
<name>A0A0K2YVN8_COWPX</name>
<dbReference type="Proteomes" id="UP000269688">
    <property type="component" value="Segment"/>
</dbReference>
<dbReference type="EMBL" id="LT896718">
    <property type="protein sequence ID" value="SNB49973.1"/>
    <property type="molecule type" value="Genomic_DNA"/>
</dbReference>
<evidence type="ECO:0000313" key="11">
    <source>
        <dbReference type="EMBL" id="SNB56452.1"/>
    </source>
</evidence>
<protein>
    <submittedName>
        <fullName evidence="2">Uncharacterized protein</fullName>
    </submittedName>
</protein>
<dbReference type="EMBL" id="LT993230">
    <property type="protein sequence ID" value="SPN68443.1"/>
    <property type="molecule type" value="Genomic_DNA"/>
</dbReference>
<evidence type="ECO:0000313" key="13">
    <source>
        <dbReference type="EMBL" id="SNB68480.1"/>
    </source>
</evidence>
<sequence length="65" mass="7598">MITSIVNLCQILLVQRVTSVWRYPVRNIKPTNIEKFIHGGVLYVAFLWLFYQPHICDGAFSIFNI</sequence>
<evidence type="ECO:0000313" key="1">
    <source>
        <dbReference type="EMBL" id="CRL86535.1"/>
    </source>
</evidence>
<dbReference type="EMBL" id="LT993232">
    <property type="protein sequence ID" value="SPN69003.1"/>
    <property type="molecule type" value="Genomic_DNA"/>
</dbReference>
<dbReference type="EMBL" id="LN864566">
    <property type="protein sequence ID" value="CRL86830.1"/>
    <property type="molecule type" value="Genomic_DNA"/>
</dbReference>
<evidence type="ECO:0000313" key="8">
    <source>
        <dbReference type="EMBL" id="SNB50230.1"/>
    </source>
</evidence>
<evidence type="ECO:0000313" key="17">
    <source>
        <dbReference type="EMBL" id="SPN69003.1"/>
    </source>
</evidence>
<dbReference type="EMBL" id="LT896729">
    <property type="protein sequence ID" value="SNB49998.1"/>
    <property type="molecule type" value="Genomic_DNA"/>
</dbReference>
<evidence type="ECO:0000313" key="15">
    <source>
        <dbReference type="EMBL" id="SPN68443.1"/>
    </source>
</evidence>
<dbReference type="EMBL" id="LT896731">
    <property type="protein sequence ID" value="SNB50230.1"/>
    <property type="molecule type" value="Genomic_DNA"/>
</dbReference>
<organismHost>
    <name type="scientific">Microtus agrestis</name>
    <name type="common">Short-tailed field vole</name>
    <dbReference type="NCBI Taxonomy" id="29092"/>
</organismHost>
<dbReference type="Proteomes" id="UP000278652">
    <property type="component" value="Segment"/>
</dbReference>
<reference evidence="18" key="4">
    <citation type="submission" date="2018-04" db="EMBL/GenBank/DDBJ databases">
        <authorList>
            <consortium name="IVD NGS Lab"/>
        </authorList>
    </citation>
    <scope>NUCLEOTIDE SEQUENCE [LARGE SCALE GENOMIC DNA]</scope>
    <source>
        <strain evidence="18">Ger/2017/Alpaca2</strain>
    </source>
</reference>
<dbReference type="Proteomes" id="UP000279092">
    <property type="component" value="Segment"/>
</dbReference>